<proteinExistence type="predicted"/>
<dbReference type="EMBL" id="JAKZEL010000001">
    <property type="protein sequence ID" value="KAI4549831.1"/>
    <property type="molecule type" value="Genomic_DNA"/>
</dbReference>
<comment type="caution">
    <text evidence="2">The sequence shown here is derived from an EMBL/GenBank/DDBJ whole genome shotgun (WGS) entry which is preliminary data.</text>
</comment>
<protein>
    <submittedName>
        <fullName evidence="2">Uncharacterized protein</fullName>
    </submittedName>
</protein>
<reference evidence="2" key="1">
    <citation type="submission" date="2022-03" db="EMBL/GenBank/DDBJ databases">
        <title>Genomic analyses of argali, domestic sheep and their hybrids provide insights into chromosomal evolution, heterosis and genetic basis of agronomic traits.</title>
        <authorList>
            <person name="Li M."/>
        </authorList>
    </citation>
    <scope>NUCLEOTIDE SEQUENCE</scope>
    <source>
        <strain evidence="2">CAU-MHL-2022a</strain>
        <tissue evidence="2">Skin</tissue>
    </source>
</reference>
<name>A0AAD4UP94_OVIAM</name>
<evidence type="ECO:0000256" key="1">
    <source>
        <dbReference type="SAM" id="MobiDB-lite"/>
    </source>
</evidence>
<keyword evidence="3" id="KW-1185">Reference proteome</keyword>
<dbReference type="AlphaFoldDB" id="A0AAD4UP94"/>
<accession>A0AAD4UP94</accession>
<gene>
    <name evidence="2" type="ORF">MG293_002161</name>
</gene>
<evidence type="ECO:0000313" key="2">
    <source>
        <dbReference type="EMBL" id="KAI4549831.1"/>
    </source>
</evidence>
<dbReference type="Proteomes" id="UP001214576">
    <property type="component" value="Unassembled WGS sequence"/>
</dbReference>
<organism evidence="2 3">
    <name type="scientific">Ovis ammon polii</name>
    <dbReference type="NCBI Taxonomy" id="230172"/>
    <lineage>
        <taxon>Eukaryota</taxon>
        <taxon>Metazoa</taxon>
        <taxon>Chordata</taxon>
        <taxon>Craniata</taxon>
        <taxon>Vertebrata</taxon>
        <taxon>Euteleostomi</taxon>
        <taxon>Mammalia</taxon>
        <taxon>Eutheria</taxon>
        <taxon>Laurasiatheria</taxon>
        <taxon>Artiodactyla</taxon>
        <taxon>Ruminantia</taxon>
        <taxon>Pecora</taxon>
        <taxon>Bovidae</taxon>
        <taxon>Caprinae</taxon>
        <taxon>Ovis</taxon>
    </lineage>
</organism>
<feature type="region of interest" description="Disordered" evidence="1">
    <location>
        <begin position="99"/>
        <end position="120"/>
    </location>
</feature>
<evidence type="ECO:0000313" key="3">
    <source>
        <dbReference type="Proteomes" id="UP001214576"/>
    </source>
</evidence>
<sequence>MIDTESNFDSVLTSRRANYPGFNNPRDWAFSIGFLAESTHVKCPQVHLAVYRADRSDTENSPNQIHANSALRFQLSQENLKEKAVFKIRQTYEDRNGFRQAKAKAWPSDMHEATEEERAEDLQMTGPAHLEISDYAVDM</sequence>